<feature type="region of interest" description="Disordered" evidence="1">
    <location>
        <begin position="40"/>
        <end position="73"/>
    </location>
</feature>
<gene>
    <name evidence="2" type="ORF">SP6_37_00050</name>
</gene>
<evidence type="ECO:0000256" key="1">
    <source>
        <dbReference type="SAM" id="MobiDB-lite"/>
    </source>
</evidence>
<name>A0A0C9NI80_SPHPI</name>
<dbReference type="SUPFAM" id="SSF48452">
    <property type="entry name" value="TPR-like"/>
    <property type="match status" value="1"/>
</dbReference>
<evidence type="ECO:0000313" key="2">
    <source>
        <dbReference type="EMBL" id="GAN14398.1"/>
    </source>
</evidence>
<keyword evidence="3" id="KW-1185">Reference proteome</keyword>
<sequence>MTRRSSQRWMAIALPIVAGLAILALGLVLMPGRREVEQAARRAAPPVPPVVPPQATPTAAPVPPSAPPHPELGPAILTANATALAALTQSLTDQGVTVTTAQVAYDLAAAGRPAVALAYLAARADGTGPATWLLRVDLLRKLGRRKEAEALLAAAATRPIGVPPAAIIATGYALDRPDLIIAAAASGAIPPPDAKLAHDLAQRAEARGRLDWLAQLDRAGGADWRAGDPWLALRVAIRTGDSASVLRAIGGLPAEEREDARTAWMTRTGDRAGLRSQMLAQAARPGADLPALAERLLAIGAREDAIALLRRAAIGQSPGSAVGQRLLYLMGPRPASGDREWLRQQALAGSSADQARWLAAYAERDTPATALAFVQRHPLAARTDIAILRLQLAQEEGDRGAARQAMAALLDGRALEPGALRRISALADGLDPAQARALAERRIAAGIAGPRDRLDLAWAAWNAGDAARTRDWLHEYLVEAPGDLPALRLMADAQARLGGPAAARPWLERALLQAPRTGRTRAELLDRLGRRAEALALVTAMRRAAPRDAELAALQARLLIAAGQPGRARAVLTP</sequence>
<protein>
    <submittedName>
        <fullName evidence="2">DNA, contig: SP637</fullName>
    </submittedName>
</protein>
<dbReference type="GeneID" id="78527875"/>
<dbReference type="AlphaFoldDB" id="A0A0C9NI80"/>
<reference evidence="2 3" key="1">
    <citation type="submission" date="2014-08" db="EMBL/GenBank/DDBJ databases">
        <title>Whole genome shotgun sequence of Sphingomonas paucimobilis NBRC 13935.</title>
        <authorList>
            <person name="Hosoyama A."/>
            <person name="Hashimoto M."/>
            <person name="Hosoyama Y."/>
            <person name="Noguchi M."/>
            <person name="Uohara A."/>
            <person name="Ohji S."/>
            <person name="Katano-Makiyama Y."/>
            <person name="Ichikawa N."/>
            <person name="Kimura A."/>
            <person name="Yamazoe A."/>
            <person name="Fujita N."/>
        </authorList>
    </citation>
    <scope>NUCLEOTIDE SEQUENCE [LARGE SCALE GENOMIC DNA]</scope>
    <source>
        <strain evidence="2 3">NBRC 13935</strain>
    </source>
</reference>
<feature type="compositionally biased region" description="Pro residues" evidence="1">
    <location>
        <begin position="45"/>
        <end position="71"/>
    </location>
</feature>
<comment type="caution">
    <text evidence="2">The sequence shown here is derived from an EMBL/GenBank/DDBJ whole genome shotgun (WGS) entry which is preliminary data.</text>
</comment>
<proteinExistence type="predicted"/>
<dbReference type="InterPro" id="IPR011990">
    <property type="entry name" value="TPR-like_helical_dom_sf"/>
</dbReference>
<accession>A0A0C9NI80</accession>
<dbReference type="Proteomes" id="UP000032025">
    <property type="component" value="Unassembled WGS sequence"/>
</dbReference>
<dbReference type="Gene3D" id="1.25.40.10">
    <property type="entry name" value="Tetratricopeptide repeat domain"/>
    <property type="match status" value="1"/>
</dbReference>
<organism evidence="2 3">
    <name type="scientific">Sphingomonas paucimobilis NBRC 13935</name>
    <dbReference type="NCBI Taxonomy" id="1219050"/>
    <lineage>
        <taxon>Bacteria</taxon>
        <taxon>Pseudomonadati</taxon>
        <taxon>Pseudomonadota</taxon>
        <taxon>Alphaproteobacteria</taxon>
        <taxon>Sphingomonadales</taxon>
        <taxon>Sphingomonadaceae</taxon>
        <taxon>Sphingomonas</taxon>
    </lineage>
</organism>
<evidence type="ECO:0000313" key="3">
    <source>
        <dbReference type="Proteomes" id="UP000032025"/>
    </source>
</evidence>
<dbReference type="EMBL" id="BBJS01000037">
    <property type="protein sequence ID" value="GAN14398.1"/>
    <property type="molecule type" value="Genomic_DNA"/>
</dbReference>
<dbReference type="RefSeq" id="WP_007404800.1">
    <property type="nucleotide sequence ID" value="NZ_BBJS01000037.1"/>
</dbReference>